<dbReference type="Proteomes" id="UP000472269">
    <property type="component" value="Unplaced"/>
</dbReference>
<dbReference type="GO" id="GO:0005743">
    <property type="term" value="C:mitochondrial inner membrane"/>
    <property type="evidence" value="ECO:0007669"/>
    <property type="project" value="UniProtKB-SubCell"/>
</dbReference>
<comment type="subcellular location">
    <subcellularLocation>
        <location evidence="3">Mitochondrion inner membrane</location>
        <topology evidence="3">Peripheral membrane protein</topology>
        <orientation evidence="3">Matrix side</orientation>
    </subcellularLocation>
</comment>
<dbReference type="GO" id="GO:0045271">
    <property type="term" value="C:respiratory chain complex I"/>
    <property type="evidence" value="ECO:0007669"/>
    <property type="project" value="InterPro"/>
</dbReference>
<keyword evidence="3" id="KW-0813">Transport</keyword>
<keyword evidence="3" id="KW-0679">Respiratory chain</keyword>
<dbReference type="Pfam" id="PF05071">
    <property type="entry name" value="NDUFA12"/>
    <property type="match status" value="1"/>
</dbReference>
<dbReference type="Ensembl" id="ENSACUT00000013348.1">
    <property type="protein sequence ID" value="ENSACUP00000012492.1"/>
    <property type="gene ID" value="ENSACUG00000008446.1"/>
</dbReference>
<comment type="function">
    <text evidence="3">Accessory subunit of the mitochondrial membrane respiratory chain NADH dehydrogenase (Complex I), that is believed not to be involved in catalysis. Complex I functions in the transfer of electrons from NADH to the respiratory chain. The immediate electron acceptor for the enzyme is believed to be ubiquinone.</text>
</comment>
<comment type="subunit">
    <text evidence="3">Complex I is composed of 45 different subunits.</text>
</comment>
<evidence type="ECO:0000256" key="1">
    <source>
        <dbReference type="ARBA" id="ARBA00007355"/>
    </source>
</evidence>
<comment type="similarity">
    <text evidence="1 3">Belongs to the complex I NDUFA12 subunit family.</text>
</comment>
<evidence type="ECO:0000256" key="3">
    <source>
        <dbReference type="RuleBase" id="RU363103"/>
    </source>
</evidence>
<protein>
    <recommendedName>
        <fullName evidence="2 3">NADH dehydrogenase [ubiquinone] 1 alpha subcomplex subunit 12</fullName>
    </recommendedName>
</protein>
<keyword evidence="3" id="KW-0472">Membrane</keyword>
<keyword evidence="3" id="KW-0999">Mitochondrion inner membrane</keyword>
<accession>A0A663MKY9</accession>
<organism evidence="5 6">
    <name type="scientific">Athene cunicularia</name>
    <name type="common">Burrowing owl</name>
    <name type="synonym">Speotyto cunicularia</name>
    <dbReference type="NCBI Taxonomy" id="194338"/>
    <lineage>
        <taxon>Eukaryota</taxon>
        <taxon>Metazoa</taxon>
        <taxon>Chordata</taxon>
        <taxon>Craniata</taxon>
        <taxon>Vertebrata</taxon>
        <taxon>Euteleostomi</taxon>
        <taxon>Archelosauria</taxon>
        <taxon>Archosauria</taxon>
        <taxon>Dinosauria</taxon>
        <taxon>Saurischia</taxon>
        <taxon>Theropoda</taxon>
        <taxon>Coelurosauria</taxon>
        <taxon>Aves</taxon>
        <taxon>Neognathae</taxon>
        <taxon>Neoaves</taxon>
        <taxon>Telluraves</taxon>
        <taxon>Strigiformes</taxon>
        <taxon>Strigidae</taxon>
        <taxon>Athene</taxon>
    </lineage>
</organism>
<evidence type="ECO:0000256" key="2">
    <source>
        <dbReference type="ARBA" id="ARBA00040285"/>
    </source>
</evidence>
<name>A0A663MKY9_ATHCN</name>
<dbReference type="InterPro" id="IPR007763">
    <property type="entry name" value="NDUFA12"/>
</dbReference>
<dbReference type="PANTHER" id="PTHR12910">
    <property type="entry name" value="NADH-UBIQUINONE OXIDOREDUCTASE SUBUNIT B17.2"/>
    <property type="match status" value="1"/>
</dbReference>
<evidence type="ECO:0000313" key="5">
    <source>
        <dbReference type="Ensembl" id="ENSACUP00000012492.1"/>
    </source>
</evidence>
<sequence>IPLLTRSRGQDRGSHGGPAPSRTQAWTAPEATSSRPCLRGPGREQAPGNCGWVNDLKTGTLIGTDKYGNKYYEDKRNFFGRHRWVIYTNEMNGKNTFWEVDGSMVPPEWHRWLHSMTDDPPTTHPPVSRKFIWENHKFNLSGTPGQYVPYSTTRKKIQEWIPPTTASK</sequence>
<feature type="region of interest" description="Disordered" evidence="4">
    <location>
        <begin position="1"/>
        <end position="48"/>
    </location>
</feature>
<keyword evidence="6" id="KW-1185">Reference proteome</keyword>
<dbReference type="AlphaFoldDB" id="A0A663MKY9"/>
<keyword evidence="3" id="KW-0496">Mitochondrion</keyword>
<gene>
    <name evidence="5" type="primary">NDUFA12</name>
</gene>
<dbReference type="GO" id="GO:0006979">
    <property type="term" value="P:response to oxidative stress"/>
    <property type="evidence" value="ECO:0007669"/>
    <property type="project" value="TreeGrafter"/>
</dbReference>
<reference evidence="5" key="1">
    <citation type="submission" date="2025-08" db="UniProtKB">
        <authorList>
            <consortium name="Ensembl"/>
        </authorList>
    </citation>
    <scope>IDENTIFICATION</scope>
</reference>
<dbReference type="PANTHER" id="PTHR12910:SF2">
    <property type="entry name" value="NADH DEHYDROGENASE [UBIQUINONE] 1 ALPHA SUBCOMPLEX SUBUNIT 12"/>
    <property type="match status" value="1"/>
</dbReference>
<evidence type="ECO:0000256" key="4">
    <source>
        <dbReference type="SAM" id="MobiDB-lite"/>
    </source>
</evidence>
<evidence type="ECO:0000313" key="6">
    <source>
        <dbReference type="Proteomes" id="UP000472269"/>
    </source>
</evidence>
<reference evidence="5" key="2">
    <citation type="submission" date="2025-09" db="UniProtKB">
        <authorList>
            <consortium name="Ensembl"/>
        </authorList>
    </citation>
    <scope>IDENTIFICATION</scope>
</reference>
<dbReference type="OMA" id="VIYTAEM"/>
<keyword evidence="3" id="KW-0249">Electron transport</keyword>
<proteinExistence type="inferred from homology"/>
<feature type="compositionally biased region" description="Polar residues" evidence="4">
    <location>
        <begin position="21"/>
        <end position="35"/>
    </location>
</feature>